<keyword evidence="4 6" id="KW-0274">FAD</keyword>
<evidence type="ECO:0000256" key="6">
    <source>
        <dbReference type="RuleBase" id="RU362125"/>
    </source>
</evidence>
<evidence type="ECO:0000256" key="1">
    <source>
        <dbReference type="ARBA" id="ARBA00001974"/>
    </source>
</evidence>
<comment type="similarity">
    <text evidence="2 6">Belongs to the acyl-CoA dehydrogenase family.</text>
</comment>
<dbReference type="Gene3D" id="1.20.140.10">
    <property type="entry name" value="Butyryl-CoA Dehydrogenase, subunit A, domain 3"/>
    <property type="match status" value="1"/>
</dbReference>
<dbReference type="Proteomes" id="UP000198802">
    <property type="component" value="Unassembled WGS sequence"/>
</dbReference>
<evidence type="ECO:0000259" key="9">
    <source>
        <dbReference type="Pfam" id="PF02771"/>
    </source>
</evidence>
<evidence type="ECO:0000313" key="11">
    <source>
        <dbReference type="Proteomes" id="UP000198802"/>
    </source>
</evidence>
<dbReference type="AlphaFoldDB" id="A0A0S4QNT6"/>
<dbReference type="InterPro" id="IPR009100">
    <property type="entry name" value="AcylCoA_DH/oxidase_NM_dom_sf"/>
</dbReference>
<evidence type="ECO:0000259" key="7">
    <source>
        <dbReference type="Pfam" id="PF00441"/>
    </source>
</evidence>
<keyword evidence="3 6" id="KW-0285">Flavoprotein</keyword>
<dbReference type="SUPFAM" id="SSF56645">
    <property type="entry name" value="Acyl-CoA dehydrogenase NM domain-like"/>
    <property type="match status" value="1"/>
</dbReference>
<evidence type="ECO:0000256" key="4">
    <source>
        <dbReference type="ARBA" id="ARBA00022827"/>
    </source>
</evidence>
<dbReference type="GO" id="GO:0003995">
    <property type="term" value="F:acyl-CoA dehydrogenase activity"/>
    <property type="evidence" value="ECO:0007669"/>
    <property type="project" value="TreeGrafter"/>
</dbReference>
<keyword evidence="11" id="KW-1185">Reference proteome</keyword>
<dbReference type="InterPro" id="IPR006091">
    <property type="entry name" value="Acyl-CoA_Oxase/DH_mid-dom"/>
</dbReference>
<protein>
    <submittedName>
        <fullName evidence="10">Acyl-CoA dehydrogenase</fullName>
    </submittedName>
</protein>
<evidence type="ECO:0000256" key="3">
    <source>
        <dbReference type="ARBA" id="ARBA00022630"/>
    </source>
</evidence>
<dbReference type="Gene3D" id="2.40.110.10">
    <property type="entry name" value="Butyryl-CoA Dehydrogenase, subunit A, domain 2"/>
    <property type="match status" value="1"/>
</dbReference>
<dbReference type="InterPro" id="IPR036250">
    <property type="entry name" value="AcylCo_DH-like_C"/>
</dbReference>
<dbReference type="GO" id="GO:0050660">
    <property type="term" value="F:flavin adenine dinucleotide binding"/>
    <property type="evidence" value="ECO:0007669"/>
    <property type="project" value="InterPro"/>
</dbReference>
<dbReference type="InterPro" id="IPR046373">
    <property type="entry name" value="Acyl-CoA_Oxase/DH_mid-dom_sf"/>
</dbReference>
<dbReference type="Gene3D" id="1.10.540.10">
    <property type="entry name" value="Acyl-CoA dehydrogenase/oxidase, N-terminal domain"/>
    <property type="match status" value="1"/>
</dbReference>
<accession>A0A0S4QNT6</accession>
<dbReference type="Pfam" id="PF02770">
    <property type="entry name" value="Acyl-CoA_dh_M"/>
    <property type="match status" value="1"/>
</dbReference>
<feature type="domain" description="Acyl-CoA oxidase/dehydrogenase middle" evidence="8">
    <location>
        <begin position="142"/>
        <end position="204"/>
    </location>
</feature>
<dbReference type="EMBL" id="FAOZ01000012">
    <property type="protein sequence ID" value="CUU57349.1"/>
    <property type="molecule type" value="Genomic_DNA"/>
</dbReference>
<keyword evidence="5 6" id="KW-0560">Oxidoreductase</keyword>
<evidence type="ECO:0000313" key="10">
    <source>
        <dbReference type="EMBL" id="CUU57349.1"/>
    </source>
</evidence>
<dbReference type="InterPro" id="IPR009075">
    <property type="entry name" value="AcylCo_DH/oxidase_C"/>
</dbReference>
<evidence type="ECO:0000256" key="5">
    <source>
        <dbReference type="ARBA" id="ARBA00023002"/>
    </source>
</evidence>
<dbReference type="CDD" id="cd00567">
    <property type="entry name" value="ACAD"/>
    <property type="match status" value="1"/>
</dbReference>
<dbReference type="InterPro" id="IPR013786">
    <property type="entry name" value="AcylCoA_DH/ox_N"/>
</dbReference>
<dbReference type="Pfam" id="PF02771">
    <property type="entry name" value="Acyl-CoA_dh_N"/>
    <property type="match status" value="1"/>
</dbReference>
<sequence>MNLAFSDEQNELRRTVRDFLDKNSPETEVRRLMETSEGYDPDVWHQLAAELGIAGLALPEEYGGAGCGFVELGIVLEEAGRALLCAPLLSTVVLAASTLLELGDAGACADYLPGIADGTTLATLALTESTGRWDDPHAITCAASPSPSAGSGSGSGGWTVSGRKSFVPDGQTAALLLVVARTDAGLSVFAVAADAPGVRREPRATLDQTRRQADLTFTAAPARLIGTDGAAWPALERVLDLAAIAVATEQVGAASRVLDMAVDYAKTRVQFGRPIGAFQAIKHKLADLHLAVESARSAAYHGLWAAAESPLELPAAASLAKACCGDAFVTAATENIQVHGGIGFTWEHPAHLYLKRAHSSRQLFGNAAQHRQRLAQVLLAELPA</sequence>
<dbReference type="InterPro" id="IPR037069">
    <property type="entry name" value="AcylCoA_DH/ox_N_sf"/>
</dbReference>
<gene>
    <name evidence="10" type="ORF">Ga0074812_1129</name>
</gene>
<dbReference type="PANTHER" id="PTHR43884">
    <property type="entry name" value="ACYL-COA DEHYDROGENASE"/>
    <property type="match status" value="1"/>
</dbReference>
<name>A0A0S4QNT6_9ACTN</name>
<reference evidence="11" key="1">
    <citation type="submission" date="2015-11" db="EMBL/GenBank/DDBJ databases">
        <authorList>
            <person name="Varghese N."/>
        </authorList>
    </citation>
    <scope>NUCLEOTIDE SEQUENCE [LARGE SCALE GENOMIC DNA]</scope>
    <source>
        <strain evidence="11">DSM 45899</strain>
    </source>
</reference>
<evidence type="ECO:0000256" key="2">
    <source>
        <dbReference type="ARBA" id="ARBA00009347"/>
    </source>
</evidence>
<dbReference type="Pfam" id="PF00441">
    <property type="entry name" value="Acyl-CoA_dh_1"/>
    <property type="match status" value="1"/>
</dbReference>
<organism evidence="10 11">
    <name type="scientific">Parafrankia irregularis</name>
    <dbReference type="NCBI Taxonomy" id="795642"/>
    <lineage>
        <taxon>Bacteria</taxon>
        <taxon>Bacillati</taxon>
        <taxon>Actinomycetota</taxon>
        <taxon>Actinomycetes</taxon>
        <taxon>Frankiales</taxon>
        <taxon>Frankiaceae</taxon>
        <taxon>Parafrankia</taxon>
    </lineage>
</organism>
<proteinExistence type="inferred from homology"/>
<comment type="cofactor">
    <cofactor evidence="1 6">
        <name>FAD</name>
        <dbReference type="ChEBI" id="CHEBI:57692"/>
    </cofactor>
</comment>
<dbReference type="SUPFAM" id="SSF47203">
    <property type="entry name" value="Acyl-CoA dehydrogenase C-terminal domain-like"/>
    <property type="match status" value="1"/>
</dbReference>
<dbReference type="RefSeq" id="WP_091278678.1">
    <property type="nucleotide sequence ID" value="NZ_FAOZ01000012.1"/>
</dbReference>
<dbReference type="PANTHER" id="PTHR43884:SF20">
    <property type="entry name" value="ACYL-COA DEHYDROGENASE FADE28"/>
    <property type="match status" value="1"/>
</dbReference>
<feature type="domain" description="Acyl-CoA dehydrogenase/oxidase N-terminal" evidence="9">
    <location>
        <begin position="6"/>
        <end position="118"/>
    </location>
</feature>
<evidence type="ECO:0000259" key="8">
    <source>
        <dbReference type="Pfam" id="PF02770"/>
    </source>
</evidence>
<feature type="domain" description="Acyl-CoA dehydrogenase/oxidase C-terminal" evidence="7">
    <location>
        <begin position="232"/>
        <end position="378"/>
    </location>
</feature>